<dbReference type="Proteomes" id="UP000298652">
    <property type="component" value="Chromosome 5"/>
</dbReference>
<evidence type="ECO:0000313" key="3">
    <source>
        <dbReference type="Proteomes" id="UP000298652"/>
    </source>
</evidence>
<evidence type="ECO:0000313" key="2">
    <source>
        <dbReference type="EMBL" id="TKW13289.1"/>
    </source>
</evidence>
<dbReference type="Gramene" id="TKW13288">
    <property type="protein sequence ID" value="TKW13288"/>
    <property type="gene ID" value="SEVIR_5G090100v2"/>
</dbReference>
<keyword evidence="3" id="KW-1185">Reference proteome</keyword>
<dbReference type="EMBL" id="CM016556">
    <property type="protein sequence ID" value="TKW13289.1"/>
    <property type="molecule type" value="Genomic_DNA"/>
</dbReference>
<proteinExistence type="predicted"/>
<reference evidence="2 3" key="1">
    <citation type="submission" date="2019-03" db="EMBL/GenBank/DDBJ databases">
        <title>WGS assembly of Setaria viridis.</title>
        <authorList>
            <person name="Huang P."/>
            <person name="Jenkins J."/>
            <person name="Grimwood J."/>
            <person name="Barry K."/>
            <person name="Healey A."/>
            <person name="Mamidi S."/>
            <person name="Sreedasyam A."/>
            <person name="Shu S."/>
            <person name="Feldman M."/>
            <person name="Wu J."/>
            <person name="Yu Y."/>
            <person name="Chen C."/>
            <person name="Johnson J."/>
            <person name="Rokhsar D."/>
            <person name="Baxter I."/>
            <person name="Schmutz J."/>
            <person name="Brutnell T."/>
            <person name="Kellogg E."/>
        </authorList>
    </citation>
    <scope>NUCLEOTIDE SEQUENCE [LARGE SCALE GENOMIC DNA]</scope>
    <source>
        <strain evidence="3">cv. A10</strain>
    </source>
</reference>
<feature type="region of interest" description="Disordered" evidence="1">
    <location>
        <begin position="53"/>
        <end position="82"/>
    </location>
</feature>
<name>A0A4U6UHS6_SETVI</name>
<evidence type="ECO:0000256" key="1">
    <source>
        <dbReference type="SAM" id="MobiDB-lite"/>
    </source>
</evidence>
<dbReference type="Gramene" id="TKW13289">
    <property type="protein sequence ID" value="TKW13289"/>
    <property type="gene ID" value="SEVIR_5G090100v2"/>
</dbReference>
<dbReference type="EMBL" id="CM016556">
    <property type="protein sequence ID" value="TKW13288.1"/>
    <property type="molecule type" value="Genomic_DNA"/>
</dbReference>
<dbReference type="AlphaFoldDB" id="A0A4U6UHS6"/>
<organism evidence="2 3">
    <name type="scientific">Setaria viridis</name>
    <name type="common">Green bristlegrass</name>
    <name type="synonym">Setaria italica subsp. viridis</name>
    <dbReference type="NCBI Taxonomy" id="4556"/>
    <lineage>
        <taxon>Eukaryota</taxon>
        <taxon>Viridiplantae</taxon>
        <taxon>Streptophyta</taxon>
        <taxon>Embryophyta</taxon>
        <taxon>Tracheophyta</taxon>
        <taxon>Spermatophyta</taxon>
        <taxon>Magnoliopsida</taxon>
        <taxon>Liliopsida</taxon>
        <taxon>Poales</taxon>
        <taxon>Poaceae</taxon>
        <taxon>PACMAD clade</taxon>
        <taxon>Panicoideae</taxon>
        <taxon>Panicodae</taxon>
        <taxon>Paniceae</taxon>
        <taxon>Cenchrinae</taxon>
        <taxon>Setaria</taxon>
    </lineage>
</organism>
<accession>A0A4U6UHS6</accession>
<gene>
    <name evidence="2" type="ORF">SEVIR_5G090100v2</name>
</gene>
<protein>
    <submittedName>
        <fullName evidence="2">Uncharacterized protein</fullName>
    </submittedName>
</protein>
<sequence>MENHSTESEEDTFSNSKFFNSFQRIISSRITSFGKNKKLFNLQQIIWKLRQTHTNFGSGDQKPQKQRVEPPSTPPATLPPLSHGAVAIEFDDHGWMPGWS</sequence>